<evidence type="ECO:0000256" key="1">
    <source>
        <dbReference type="ARBA" id="ARBA00010641"/>
    </source>
</evidence>
<feature type="domain" description="RNA polymerase sigma factor 70 region 4 type 2" evidence="8">
    <location>
        <begin position="116"/>
        <end position="167"/>
    </location>
</feature>
<dbReference type="GO" id="GO:0016987">
    <property type="term" value="F:sigma factor activity"/>
    <property type="evidence" value="ECO:0007669"/>
    <property type="project" value="UniProtKB-KW"/>
</dbReference>
<dbReference type="Pfam" id="PF08281">
    <property type="entry name" value="Sigma70_r4_2"/>
    <property type="match status" value="1"/>
</dbReference>
<organism evidence="9 10">
    <name type="scientific">Paenibacillus prosopidis</name>
    <dbReference type="NCBI Taxonomy" id="630520"/>
    <lineage>
        <taxon>Bacteria</taxon>
        <taxon>Bacillati</taxon>
        <taxon>Bacillota</taxon>
        <taxon>Bacilli</taxon>
        <taxon>Bacillales</taxon>
        <taxon>Paenibacillaceae</taxon>
        <taxon>Paenibacillus</taxon>
    </lineage>
</organism>
<keyword evidence="3 6" id="KW-0731">Sigma factor</keyword>
<dbReference type="Gene3D" id="1.10.1740.10">
    <property type="match status" value="1"/>
</dbReference>
<dbReference type="SUPFAM" id="SSF88946">
    <property type="entry name" value="Sigma2 domain of RNA polymerase sigma factors"/>
    <property type="match status" value="1"/>
</dbReference>
<proteinExistence type="inferred from homology"/>
<dbReference type="InterPro" id="IPR007627">
    <property type="entry name" value="RNA_pol_sigma70_r2"/>
</dbReference>
<dbReference type="InterPro" id="IPR013249">
    <property type="entry name" value="RNA_pol_sigma70_r4_t2"/>
</dbReference>
<evidence type="ECO:0000256" key="3">
    <source>
        <dbReference type="ARBA" id="ARBA00023082"/>
    </source>
</evidence>
<dbReference type="EMBL" id="QPJD01000012">
    <property type="protein sequence ID" value="RCW44363.1"/>
    <property type="molecule type" value="Genomic_DNA"/>
</dbReference>
<dbReference type="InterPro" id="IPR039425">
    <property type="entry name" value="RNA_pol_sigma-70-like"/>
</dbReference>
<dbReference type="InterPro" id="IPR013324">
    <property type="entry name" value="RNA_pol_sigma_r3/r4-like"/>
</dbReference>
<dbReference type="GO" id="GO:0006352">
    <property type="term" value="P:DNA-templated transcription initiation"/>
    <property type="evidence" value="ECO:0007669"/>
    <property type="project" value="InterPro"/>
</dbReference>
<dbReference type="AlphaFoldDB" id="A0A368VRT2"/>
<keyword evidence="5 6" id="KW-0804">Transcription</keyword>
<evidence type="ECO:0000259" key="7">
    <source>
        <dbReference type="Pfam" id="PF04542"/>
    </source>
</evidence>
<dbReference type="NCBIfam" id="TIGR02937">
    <property type="entry name" value="sigma70-ECF"/>
    <property type="match status" value="1"/>
</dbReference>
<name>A0A368VRT2_9BACL</name>
<evidence type="ECO:0000256" key="5">
    <source>
        <dbReference type="ARBA" id="ARBA00023163"/>
    </source>
</evidence>
<dbReference type="InterPro" id="IPR013325">
    <property type="entry name" value="RNA_pol_sigma_r2"/>
</dbReference>
<sequence length="182" mass="21044">MEESHWKHLTGMDAGLLRELMVKYGQEVWNLAYILTKRYDMADDITQEVFLSAYRNIGLFRGESSIKTWLLSIARNTSVNYLRTAFMRKVTLMAWVSSKETSPSAEHEALEQSLSDDIWRIVMKLPLKFREVLILSGKYDMSMKEIAGVLGVSEGTVKSRLARARHKVKAYWKEEGTAYERL</sequence>
<comment type="similarity">
    <text evidence="1 6">Belongs to the sigma-70 factor family. ECF subfamily.</text>
</comment>
<keyword evidence="4 6" id="KW-0238">DNA-binding</keyword>
<comment type="caution">
    <text evidence="9">The sequence shown here is derived from an EMBL/GenBank/DDBJ whole genome shotgun (WGS) entry which is preliminary data.</text>
</comment>
<keyword evidence="2 6" id="KW-0805">Transcription regulation</keyword>
<dbReference type="Proteomes" id="UP000252415">
    <property type="component" value="Unassembled WGS sequence"/>
</dbReference>
<keyword evidence="10" id="KW-1185">Reference proteome</keyword>
<dbReference type="Gene3D" id="1.10.10.10">
    <property type="entry name" value="Winged helix-like DNA-binding domain superfamily/Winged helix DNA-binding domain"/>
    <property type="match status" value="1"/>
</dbReference>
<dbReference type="Pfam" id="PF04542">
    <property type="entry name" value="Sigma70_r2"/>
    <property type="match status" value="1"/>
</dbReference>
<reference evidence="9 10" key="1">
    <citation type="submission" date="2018-07" db="EMBL/GenBank/DDBJ databases">
        <title>Genomic Encyclopedia of Type Strains, Phase III (KMG-III): the genomes of soil and plant-associated and newly described type strains.</title>
        <authorList>
            <person name="Whitman W."/>
        </authorList>
    </citation>
    <scope>NUCLEOTIDE SEQUENCE [LARGE SCALE GENOMIC DNA]</scope>
    <source>
        <strain evidence="9 10">CECT 7506</strain>
    </source>
</reference>
<dbReference type="PANTHER" id="PTHR43133">
    <property type="entry name" value="RNA POLYMERASE ECF-TYPE SIGMA FACTO"/>
    <property type="match status" value="1"/>
</dbReference>
<evidence type="ECO:0000256" key="4">
    <source>
        <dbReference type="ARBA" id="ARBA00023125"/>
    </source>
</evidence>
<evidence type="ECO:0000313" key="10">
    <source>
        <dbReference type="Proteomes" id="UP000252415"/>
    </source>
</evidence>
<dbReference type="GO" id="GO:0003677">
    <property type="term" value="F:DNA binding"/>
    <property type="evidence" value="ECO:0007669"/>
    <property type="project" value="UniProtKB-KW"/>
</dbReference>
<evidence type="ECO:0000256" key="6">
    <source>
        <dbReference type="RuleBase" id="RU000716"/>
    </source>
</evidence>
<evidence type="ECO:0000313" key="9">
    <source>
        <dbReference type="EMBL" id="RCW44363.1"/>
    </source>
</evidence>
<dbReference type="InterPro" id="IPR000838">
    <property type="entry name" value="RNA_pol_sigma70_ECF_CS"/>
</dbReference>
<evidence type="ECO:0000259" key="8">
    <source>
        <dbReference type="Pfam" id="PF08281"/>
    </source>
</evidence>
<feature type="domain" description="RNA polymerase sigma-70 region 2" evidence="7">
    <location>
        <begin position="22"/>
        <end position="84"/>
    </location>
</feature>
<gene>
    <name evidence="9" type="ORF">DFP97_112229</name>
</gene>
<dbReference type="InterPro" id="IPR014284">
    <property type="entry name" value="RNA_pol_sigma-70_dom"/>
</dbReference>
<evidence type="ECO:0000256" key="2">
    <source>
        <dbReference type="ARBA" id="ARBA00023015"/>
    </source>
</evidence>
<dbReference type="SUPFAM" id="SSF88659">
    <property type="entry name" value="Sigma3 and sigma4 domains of RNA polymerase sigma factors"/>
    <property type="match status" value="1"/>
</dbReference>
<accession>A0A368VRT2</accession>
<dbReference type="CDD" id="cd06171">
    <property type="entry name" value="Sigma70_r4"/>
    <property type="match status" value="1"/>
</dbReference>
<dbReference type="GO" id="GO:0006950">
    <property type="term" value="P:response to stress"/>
    <property type="evidence" value="ECO:0007669"/>
    <property type="project" value="UniProtKB-ARBA"/>
</dbReference>
<protein>
    <recommendedName>
        <fullName evidence="6">RNA polymerase sigma factor</fullName>
    </recommendedName>
</protein>
<dbReference type="InterPro" id="IPR036388">
    <property type="entry name" value="WH-like_DNA-bd_sf"/>
</dbReference>
<dbReference type="PANTHER" id="PTHR43133:SF46">
    <property type="entry name" value="RNA POLYMERASE SIGMA-70 FACTOR ECF SUBFAMILY"/>
    <property type="match status" value="1"/>
</dbReference>
<dbReference type="PROSITE" id="PS01063">
    <property type="entry name" value="SIGMA70_ECF"/>
    <property type="match status" value="1"/>
</dbReference>